<keyword evidence="3" id="KW-1185">Reference proteome</keyword>
<feature type="transmembrane region" description="Helical" evidence="1">
    <location>
        <begin position="18"/>
        <end position="37"/>
    </location>
</feature>
<keyword evidence="1" id="KW-0472">Membrane</keyword>
<accession>A0ABD5R2L9</accession>
<gene>
    <name evidence="2" type="ORF">ACFPM1_10735</name>
</gene>
<sequence>MVLSRPPREVLGPLRNHLLVPASVALLAGLGGIAFGLARDDIVTALGALLFLPSAVLLFGIVAKRHVAGSFTSSGDRTS</sequence>
<dbReference type="Proteomes" id="UP001596118">
    <property type="component" value="Unassembled WGS sequence"/>
</dbReference>
<dbReference type="EMBL" id="JBHSKY010000008">
    <property type="protein sequence ID" value="MFC5279225.1"/>
    <property type="molecule type" value="Genomic_DNA"/>
</dbReference>
<reference evidence="2 3" key="1">
    <citation type="journal article" date="2019" name="Int. J. Syst. Evol. Microbiol.">
        <title>The Global Catalogue of Microorganisms (GCM) 10K type strain sequencing project: providing services to taxonomists for standard genome sequencing and annotation.</title>
        <authorList>
            <consortium name="The Broad Institute Genomics Platform"/>
            <consortium name="The Broad Institute Genome Sequencing Center for Infectious Disease"/>
            <person name="Wu L."/>
            <person name="Ma J."/>
        </authorList>
    </citation>
    <scope>NUCLEOTIDE SEQUENCE [LARGE SCALE GENOMIC DNA]</scope>
    <source>
        <strain evidence="2 3">CGMCC 1.12124</strain>
    </source>
</reference>
<evidence type="ECO:0000256" key="1">
    <source>
        <dbReference type="SAM" id="Phobius"/>
    </source>
</evidence>
<keyword evidence="1" id="KW-0812">Transmembrane</keyword>
<comment type="caution">
    <text evidence="2">The sequence shown here is derived from an EMBL/GenBank/DDBJ whole genome shotgun (WGS) entry which is preliminary data.</text>
</comment>
<organism evidence="2 3">
    <name type="scientific">Halorubrum rubrum</name>
    <dbReference type="NCBI Taxonomy" id="1126240"/>
    <lineage>
        <taxon>Archaea</taxon>
        <taxon>Methanobacteriati</taxon>
        <taxon>Methanobacteriota</taxon>
        <taxon>Stenosarchaea group</taxon>
        <taxon>Halobacteria</taxon>
        <taxon>Halobacteriales</taxon>
        <taxon>Haloferacaceae</taxon>
        <taxon>Halorubrum</taxon>
    </lineage>
</organism>
<dbReference type="RefSeq" id="WP_256411788.1">
    <property type="nucleotide sequence ID" value="NZ_JANHDM010000006.1"/>
</dbReference>
<evidence type="ECO:0000313" key="3">
    <source>
        <dbReference type="Proteomes" id="UP001596118"/>
    </source>
</evidence>
<name>A0ABD5R2L9_9EURY</name>
<evidence type="ECO:0000313" key="2">
    <source>
        <dbReference type="EMBL" id="MFC5279225.1"/>
    </source>
</evidence>
<feature type="transmembrane region" description="Helical" evidence="1">
    <location>
        <begin position="43"/>
        <end position="63"/>
    </location>
</feature>
<proteinExistence type="predicted"/>
<protein>
    <submittedName>
        <fullName evidence="2">Uncharacterized protein</fullName>
    </submittedName>
</protein>
<dbReference type="AlphaFoldDB" id="A0ABD5R2L9"/>
<keyword evidence="1" id="KW-1133">Transmembrane helix</keyword>